<evidence type="ECO:0000256" key="9">
    <source>
        <dbReference type="ARBA" id="ARBA00023012"/>
    </source>
</evidence>
<name>H5U6J4_9ACTN</name>
<dbReference type="AlphaFoldDB" id="H5U6J4"/>
<dbReference type="EC" id="2.7.13.3" evidence="3"/>
<keyword evidence="8 11" id="KW-1133">Transmembrane helix</keyword>
<gene>
    <name evidence="14" type="ORF">GOSPT_128_00170</name>
</gene>
<keyword evidence="10 11" id="KW-0472">Membrane</keyword>
<dbReference type="Pfam" id="PF00512">
    <property type="entry name" value="HisKA"/>
    <property type="match status" value="1"/>
</dbReference>
<dbReference type="Gene3D" id="1.10.287.130">
    <property type="match status" value="1"/>
</dbReference>
<keyword evidence="5" id="KW-0808">Transferase</keyword>
<dbReference type="Proteomes" id="UP000005845">
    <property type="component" value="Unassembled WGS sequence"/>
</dbReference>
<evidence type="ECO:0000256" key="7">
    <source>
        <dbReference type="ARBA" id="ARBA00022777"/>
    </source>
</evidence>
<dbReference type="Pfam" id="PF02518">
    <property type="entry name" value="HATPase_c"/>
    <property type="match status" value="1"/>
</dbReference>
<keyword evidence="15" id="KW-1185">Reference proteome</keyword>
<dbReference type="SUPFAM" id="SSF47384">
    <property type="entry name" value="Homodimeric domain of signal transducing histidine kinase"/>
    <property type="match status" value="1"/>
</dbReference>
<evidence type="ECO:0000256" key="6">
    <source>
        <dbReference type="ARBA" id="ARBA00022692"/>
    </source>
</evidence>
<evidence type="ECO:0000256" key="8">
    <source>
        <dbReference type="ARBA" id="ARBA00022989"/>
    </source>
</evidence>
<dbReference type="CDD" id="cd06225">
    <property type="entry name" value="HAMP"/>
    <property type="match status" value="1"/>
</dbReference>
<keyword evidence="6 11" id="KW-0812">Transmembrane</keyword>
<evidence type="ECO:0000259" key="12">
    <source>
        <dbReference type="PROSITE" id="PS50109"/>
    </source>
</evidence>
<dbReference type="PROSITE" id="PS50885">
    <property type="entry name" value="HAMP"/>
    <property type="match status" value="1"/>
</dbReference>
<feature type="domain" description="Histidine kinase" evidence="12">
    <location>
        <begin position="253"/>
        <end position="464"/>
    </location>
</feature>
<evidence type="ECO:0000256" key="3">
    <source>
        <dbReference type="ARBA" id="ARBA00012438"/>
    </source>
</evidence>
<evidence type="ECO:0000256" key="1">
    <source>
        <dbReference type="ARBA" id="ARBA00000085"/>
    </source>
</evidence>
<keyword evidence="7 14" id="KW-0418">Kinase</keyword>
<evidence type="ECO:0000256" key="4">
    <source>
        <dbReference type="ARBA" id="ARBA00022553"/>
    </source>
</evidence>
<dbReference type="InterPro" id="IPR005467">
    <property type="entry name" value="His_kinase_dom"/>
</dbReference>
<dbReference type="PROSITE" id="PS51257">
    <property type="entry name" value="PROKAR_LIPOPROTEIN"/>
    <property type="match status" value="1"/>
</dbReference>
<dbReference type="EMBL" id="BAFC01000126">
    <property type="protein sequence ID" value="GAB41352.1"/>
    <property type="molecule type" value="Genomic_DNA"/>
</dbReference>
<evidence type="ECO:0000259" key="13">
    <source>
        <dbReference type="PROSITE" id="PS50885"/>
    </source>
</evidence>
<keyword evidence="4" id="KW-0597">Phosphoprotein</keyword>
<dbReference type="PROSITE" id="PS50109">
    <property type="entry name" value="HIS_KIN"/>
    <property type="match status" value="1"/>
</dbReference>
<dbReference type="PANTHER" id="PTHR45436">
    <property type="entry name" value="SENSOR HISTIDINE KINASE YKOH"/>
    <property type="match status" value="1"/>
</dbReference>
<evidence type="ECO:0000313" key="15">
    <source>
        <dbReference type="Proteomes" id="UP000005845"/>
    </source>
</evidence>
<dbReference type="eggNOG" id="COG2205">
    <property type="taxonomic scope" value="Bacteria"/>
</dbReference>
<evidence type="ECO:0000313" key="14">
    <source>
        <dbReference type="EMBL" id="GAB41352.1"/>
    </source>
</evidence>
<reference evidence="14 15" key="1">
    <citation type="submission" date="2012-02" db="EMBL/GenBank/DDBJ databases">
        <title>Whole genome shotgun sequence of Gordonia sputi NBRC 100414.</title>
        <authorList>
            <person name="Yoshida I."/>
            <person name="Hosoyama A."/>
            <person name="Tsuchikane K."/>
            <person name="Katsumata H."/>
            <person name="Yamazaki S."/>
            <person name="Fujita N."/>
        </authorList>
    </citation>
    <scope>NUCLEOTIDE SEQUENCE [LARGE SCALE GENOMIC DNA]</scope>
    <source>
        <strain evidence="14 15">NBRC 100414</strain>
    </source>
</reference>
<proteinExistence type="predicted"/>
<dbReference type="CDD" id="cd00082">
    <property type="entry name" value="HisKA"/>
    <property type="match status" value="1"/>
</dbReference>
<dbReference type="InterPro" id="IPR036890">
    <property type="entry name" value="HATPase_C_sf"/>
</dbReference>
<dbReference type="SUPFAM" id="SSF55874">
    <property type="entry name" value="ATPase domain of HSP90 chaperone/DNA topoisomerase II/histidine kinase"/>
    <property type="match status" value="1"/>
</dbReference>
<feature type="domain" description="HAMP" evidence="13">
    <location>
        <begin position="192"/>
        <end position="245"/>
    </location>
</feature>
<dbReference type="SUPFAM" id="SSF158472">
    <property type="entry name" value="HAMP domain-like"/>
    <property type="match status" value="1"/>
</dbReference>
<dbReference type="InterPro" id="IPR003660">
    <property type="entry name" value="HAMP_dom"/>
</dbReference>
<evidence type="ECO:0000256" key="11">
    <source>
        <dbReference type="SAM" id="Phobius"/>
    </source>
</evidence>
<keyword evidence="9" id="KW-0902">Two-component regulatory system</keyword>
<comment type="subcellular location">
    <subcellularLocation>
        <location evidence="2">Cell membrane</location>
    </subcellularLocation>
</comment>
<dbReference type="Gene3D" id="6.10.340.10">
    <property type="match status" value="1"/>
</dbReference>
<organism evidence="14 15">
    <name type="scientific">Gordonia sputi NBRC 100414</name>
    <dbReference type="NCBI Taxonomy" id="1089453"/>
    <lineage>
        <taxon>Bacteria</taxon>
        <taxon>Bacillati</taxon>
        <taxon>Actinomycetota</taxon>
        <taxon>Actinomycetes</taxon>
        <taxon>Mycobacteriales</taxon>
        <taxon>Gordoniaceae</taxon>
        <taxon>Gordonia</taxon>
    </lineage>
</organism>
<dbReference type="SMART" id="SM00387">
    <property type="entry name" value="HATPase_c"/>
    <property type="match status" value="1"/>
</dbReference>
<dbReference type="PANTHER" id="PTHR45436:SF5">
    <property type="entry name" value="SENSOR HISTIDINE KINASE TRCS"/>
    <property type="match status" value="1"/>
</dbReference>
<dbReference type="SMART" id="SM00304">
    <property type="entry name" value="HAMP"/>
    <property type="match status" value="1"/>
</dbReference>
<dbReference type="InterPro" id="IPR003594">
    <property type="entry name" value="HATPase_dom"/>
</dbReference>
<dbReference type="Pfam" id="PF00672">
    <property type="entry name" value="HAMP"/>
    <property type="match status" value="1"/>
</dbReference>
<comment type="catalytic activity">
    <reaction evidence="1">
        <text>ATP + protein L-histidine = ADP + protein N-phospho-L-histidine.</text>
        <dbReference type="EC" id="2.7.13.3"/>
    </reaction>
</comment>
<dbReference type="CDD" id="cd00075">
    <property type="entry name" value="HATPase"/>
    <property type="match status" value="1"/>
</dbReference>
<dbReference type="PRINTS" id="PR00344">
    <property type="entry name" value="BCTRLSENSOR"/>
</dbReference>
<protein>
    <recommendedName>
        <fullName evidence="3">histidine kinase</fullName>
        <ecNumber evidence="3">2.7.13.3</ecNumber>
    </recommendedName>
</protein>
<dbReference type="InterPro" id="IPR036097">
    <property type="entry name" value="HisK_dim/P_sf"/>
</dbReference>
<dbReference type="GO" id="GO:0000155">
    <property type="term" value="F:phosphorelay sensor kinase activity"/>
    <property type="evidence" value="ECO:0007669"/>
    <property type="project" value="InterPro"/>
</dbReference>
<evidence type="ECO:0000256" key="5">
    <source>
        <dbReference type="ARBA" id="ARBA00022679"/>
    </source>
</evidence>
<dbReference type="GO" id="GO:0005886">
    <property type="term" value="C:plasma membrane"/>
    <property type="evidence" value="ECO:0007669"/>
    <property type="project" value="UniProtKB-SubCell"/>
</dbReference>
<sequence>MYQRAMAILRRGVSWARPVRMRLTLLATGLVACALAIAAVVMVEALHHVLLRSADAATFARAEQIASTISTEGLGGIDESLLAGGQNVAVIQITDESGALRLANKPIYTRPMSPPVAAGQRLTIHGAHATDTEQEFQATAYGVKTAEGTLTIQVGAEEAPINATVVALGVLCSIVFPFIVVGMAFLTYVFVGRALRPVADIRARVDDISGGNLAQRVPVPATGDEVSALAVTMNEMLARIELSRTQQLQFVNDASHELNSPLTTLVGLLDLSSAKRQPIDPDTVDSVMLPDALRLKQMVADLLLLARADESGVPLHLDDVDLDEIVSSEVTRLEALTEHTVDAHIVAARVRGDADKLARALRNIADNAARHAAGRLCVTMQRDPDDTTITITVADDGEGIPDADKHRVTERFVRLDASRQRGSGGSGLGLAIVSEIVRAHGGTVIVGDADGGGASVGFRLAVEQAHD</sequence>
<dbReference type="InterPro" id="IPR003661">
    <property type="entry name" value="HisK_dim/P_dom"/>
</dbReference>
<accession>H5U6J4</accession>
<feature type="transmembrane region" description="Helical" evidence="11">
    <location>
        <begin position="165"/>
        <end position="191"/>
    </location>
</feature>
<dbReference type="InterPro" id="IPR004358">
    <property type="entry name" value="Sig_transdc_His_kin-like_C"/>
</dbReference>
<evidence type="ECO:0000256" key="10">
    <source>
        <dbReference type="ARBA" id="ARBA00023136"/>
    </source>
</evidence>
<dbReference type="InterPro" id="IPR050428">
    <property type="entry name" value="TCS_sensor_his_kinase"/>
</dbReference>
<dbReference type="SMART" id="SM00388">
    <property type="entry name" value="HisKA"/>
    <property type="match status" value="1"/>
</dbReference>
<evidence type="ECO:0000256" key="2">
    <source>
        <dbReference type="ARBA" id="ARBA00004236"/>
    </source>
</evidence>
<dbReference type="Gene3D" id="3.30.565.10">
    <property type="entry name" value="Histidine kinase-like ATPase, C-terminal domain"/>
    <property type="match status" value="1"/>
</dbReference>
<comment type="caution">
    <text evidence="14">The sequence shown here is derived from an EMBL/GenBank/DDBJ whole genome shotgun (WGS) entry which is preliminary data.</text>
</comment>